<evidence type="ECO:0000259" key="1">
    <source>
        <dbReference type="PROSITE" id="PS50943"/>
    </source>
</evidence>
<dbReference type="GO" id="GO:0043531">
    <property type="term" value="F:ADP binding"/>
    <property type="evidence" value="ECO:0007669"/>
    <property type="project" value="InterPro"/>
</dbReference>
<evidence type="ECO:0000313" key="2">
    <source>
        <dbReference type="EMBL" id="MDH2332774.1"/>
    </source>
</evidence>
<organism evidence="2 3">
    <name type="scientific">Paenibacillus polymyxa</name>
    <name type="common">Bacillus polymyxa</name>
    <dbReference type="NCBI Taxonomy" id="1406"/>
    <lineage>
        <taxon>Bacteria</taxon>
        <taxon>Bacillati</taxon>
        <taxon>Bacillota</taxon>
        <taxon>Bacilli</taxon>
        <taxon>Bacillales</taxon>
        <taxon>Paenibacillaceae</taxon>
        <taxon>Paenibacillus</taxon>
    </lineage>
</organism>
<dbReference type="SUPFAM" id="SSF47413">
    <property type="entry name" value="lambda repressor-like DNA-binding domains"/>
    <property type="match status" value="1"/>
</dbReference>
<dbReference type="PANTHER" id="PTHR47691:SF3">
    <property type="entry name" value="HTH-TYPE TRANSCRIPTIONAL REGULATOR RV0890C-RELATED"/>
    <property type="match status" value="1"/>
</dbReference>
<dbReference type="SMART" id="SM00530">
    <property type="entry name" value="HTH_XRE"/>
    <property type="match status" value="1"/>
</dbReference>
<proteinExistence type="predicted"/>
<comment type="caution">
    <text evidence="2">The sequence shown here is derived from an EMBL/GenBank/DDBJ whole genome shotgun (WGS) entry which is preliminary data.</text>
</comment>
<dbReference type="Proteomes" id="UP001229409">
    <property type="component" value="Unassembled WGS sequence"/>
</dbReference>
<dbReference type="InterPro" id="IPR011990">
    <property type="entry name" value="TPR-like_helical_dom_sf"/>
</dbReference>
<dbReference type="PRINTS" id="PR00364">
    <property type="entry name" value="DISEASERSIST"/>
</dbReference>
<dbReference type="PROSITE" id="PS50943">
    <property type="entry name" value="HTH_CROC1"/>
    <property type="match status" value="1"/>
</dbReference>
<protein>
    <submittedName>
        <fullName evidence="2">Helix-turn-helix domain-containing protein</fullName>
    </submittedName>
</protein>
<dbReference type="PANTHER" id="PTHR47691">
    <property type="entry name" value="REGULATOR-RELATED"/>
    <property type="match status" value="1"/>
</dbReference>
<dbReference type="AlphaFoldDB" id="A0AAP4A512"/>
<gene>
    <name evidence="2" type="ORF">QDS18_18140</name>
</gene>
<dbReference type="InterPro" id="IPR001387">
    <property type="entry name" value="Cro/C1-type_HTH"/>
</dbReference>
<dbReference type="EMBL" id="JARVWT010000008">
    <property type="protein sequence ID" value="MDH2332774.1"/>
    <property type="molecule type" value="Genomic_DNA"/>
</dbReference>
<dbReference type="InterPro" id="IPR010982">
    <property type="entry name" value="Lambda_DNA-bd_dom_sf"/>
</dbReference>
<dbReference type="Pfam" id="PF13181">
    <property type="entry name" value="TPR_8"/>
    <property type="match status" value="1"/>
</dbReference>
<reference evidence="2" key="1">
    <citation type="submission" date="2023-04" db="EMBL/GenBank/DDBJ databases">
        <title>Uncovering the Secrets of Slow-Growing Bacteria in Tropical Savanna Soil through Cultivation and Genomic Analysis.</title>
        <authorList>
            <person name="Goncalves O.S."/>
            <person name="Santana M.F."/>
        </authorList>
    </citation>
    <scope>NUCLEOTIDE SEQUENCE</scope>
    <source>
        <strain evidence="2">ANTI</strain>
    </source>
</reference>
<dbReference type="CDD" id="cd00093">
    <property type="entry name" value="HTH_XRE"/>
    <property type="match status" value="1"/>
</dbReference>
<evidence type="ECO:0000313" key="3">
    <source>
        <dbReference type="Proteomes" id="UP001229409"/>
    </source>
</evidence>
<feature type="domain" description="HTH cro/C1-type" evidence="1">
    <location>
        <begin position="28"/>
        <end position="69"/>
    </location>
</feature>
<dbReference type="SUPFAM" id="SSF48452">
    <property type="entry name" value="TPR-like"/>
    <property type="match status" value="1"/>
</dbReference>
<dbReference type="Gene3D" id="1.25.40.10">
    <property type="entry name" value="Tetratricopeptide repeat domain"/>
    <property type="match status" value="1"/>
</dbReference>
<dbReference type="GO" id="GO:0003677">
    <property type="term" value="F:DNA binding"/>
    <property type="evidence" value="ECO:0007669"/>
    <property type="project" value="InterPro"/>
</dbReference>
<dbReference type="Gene3D" id="3.40.50.300">
    <property type="entry name" value="P-loop containing nucleotide triphosphate hydrolases"/>
    <property type="match status" value="1"/>
</dbReference>
<dbReference type="RefSeq" id="WP_279835042.1">
    <property type="nucleotide sequence ID" value="NZ_JARVWT010000008.1"/>
</dbReference>
<sequence>MDDSKYAKDWPHEWIKKIRTRPSRRETSKKMRQVDLAKRVGVDPRTVQQWESGDRLPSIGNLKQIIQVFWEEGLFLKGDPRQEAEQLWMAVKRLSEARSATRREFEDFDKAWFDTLMTTKAIQPETGKEKRGTAVTAPARLRKMPSTFVGRHQSRDALAEQLTHHALVSIIGSGGIGKTSLAVELASTLTERFPQGIWMFEFGAISEAHDVGPFLLSTLGLSNQGSQPDVQVVLETAINRNMLFIFDNCEHLIDVIATVAESLLAEAPELSILATSREPLNIAEEYVYRIPPLSFPVDEVTLDELSETELINYESVQLFLERASIQAPHFAVSLPHLKRIASICKKIGGIPLAIELAVARMNMLTLEQIEERLTNQLTLLTVGKRTATPRHQTLRSTIDWSYNLLTGRERLLLRRLSVFEGGFTLEAVEGICICEPDIPDREDRITVVDVVDLLSSLVNKSLVSTQISSHYGSIRYFLLEAIKEYASDKFREESDDRKRDALYERHVRYYMKYLLQAESQFRSIERESCIEAVRREYANLRSALQWSYSSVQVRPSGLHMAAHLYWFWLHEGRLKDGLFWLERFLYTEEESHAFRTDSAKAWHGLSIIQFIQGHTKTAMEAATRSVEIAREQQEISLLASSLRLLAFLHIKQNCIEEAETVVQQSADLARSAHDSWNLASSLHAYGKIRLEQHRYNDASVLLRESVHLFETVQDQWEVSGPYECLGYTALKLGKLDQSIEYFKKCIAASQIYRGSWVLSRGIEGLGITLCAQGALTDAAILLGAAEKGRQAYDEGSIPNFPDEHRKSVSAIQQGLQEQEWYRWWNKGKEMTQAQALAYALEI</sequence>
<dbReference type="Pfam" id="PF01381">
    <property type="entry name" value="HTH_3"/>
    <property type="match status" value="1"/>
</dbReference>
<dbReference type="Gene3D" id="1.10.260.40">
    <property type="entry name" value="lambda repressor-like DNA-binding domains"/>
    <property type="match status" value="1"/>
</dbReference>
<dbReference type="InterPro" id="IPR019734">
    <property type="entry name" value="TPR_rpt"/>
</dbReference>
<name>A0AAP4A512_PAEPO</name>
<accession>A0AAP4A512</accession>
<dbReference type="SUPFAM" id="SSF52540">
    <property type="entry name" value="P-loop containing nucleoside triphosphate hydrolases"/>
    <property type="match status" value="1"/>
</dbReference>
<dbReference type="SMART" id="SM00028">
    <property type="entry name" value="TPR"/>
    <property type="match status" value="3"/>
</dbReference>
<dbReference type="InterPro" id="IPR027417">
    <property type="entry name" value="P-loop_NTPase"/>
</dbReference>